<organism evidence="2 3">
    <name type="scientific">Cavenderia fasciculata</name>
    <name type="common">Slime mold</name>
    <name type="synonym">Dictyostelium fasciculatum</name>
    <dbReference type="NCBI Taxonomy" id="261658"/>
    <lineage>
        <taxon>Eukaryota</taxon>
        <taxon>Amoebozoa</taxon>
        <taxon>Evosea</taxon>
        <taxon>Eumycetozoa</taxon>
        <taxon>Dictyostelia</taxon>
        <taxon>Acytosteliales</taxon>
        <taxon>Cavenderiaceae</taxon>
        <taxon>Cavenderia</taxon>
    </lineage>
</organism>
<gene>
    <name evidence="2" type="ORF">DFA_05798</name>
</gene>
<dbReference type="AlphaFoldDB" id="F4PMS0"/>
<accession>F4PMS0</accession>
<evidence type="ECO:0000256" key="1">
    <source>
        <dbReference type="SAM" id="MobiDB-lite"/>
    </source>
</evidence>
<dbReference type="STRING" id="1054147.F4PMS0"/>
<dbReference type="OrthoDB" id="1106148at2759"/>
<dbReference type="OMA" id="YKSFMTC"/>
<evidence type="ECO:0008006" key="4">
    <source>
        <dbReference type="Google" id="ProtNLM"/>
    </source>
</evidence>
<dbReference type="Proteomes" id="UP000007797">
    <property type="component" value="Unassembled WGS sequence"/>
</dbReference>
<evidence type="ECO:0000313" key="2">
    <source>
        <dbReference type="EMBL" id="EGG23664.1"/>
    </source>
</evidence>
<name>F4PMS0_CACFS</name>
<dbReference type="RefSeq" id="XP_004361515.1">
    <property type="nucleotide sequence ID" value="XM_004361458.1"/>
</dbReference>
<evidence type="ECO:0000313" key="3">
    <source>
        <dbReference type="Proteomes" id="UP000007797"/>
    </source>
</evidence>
<sequence length="151" mass="15555">MARRGASSSRVSAPSKPTTASKPAPSKAPATTSKSSTPTTTSNQQSQAPQVVMQGPGLLSTMASSMAGAVAGNVIGHALVGGVSSMMGGSNQEAAPQIPQTTNAVDENTCTPIYKSFMTCLEKNQNDLASCQWVYDSFLDCKKGGNGDKFY</sequence>
<reference evidence="3" key="1">
    <citation type="journal article" date="2011" name="Genome Res.">
        <title>Phylogeny-wide analysis of social amoeba genomes highlights ancient origins for complex intercellular communication.</title>
        <authorList>
            <person name="Heidel A.J."/>
            <person name="Lawal H.M."/>
            <person name="Felder M."/>
            <person name="Schilde C."/>
            <person name="Helps N.R."/>
            <person name="Tunggal B."/>
            <person name="Rivero F."/>
            <person name="John U."/>
            <person name="Schleicher M."/>
            <person name="Eichinger L."/>
            <person name="Platzer M."/>
            <person name="Noegel A.A."/>
            <person name="Schaap P."/>
            <person name="Gloeckner G."/>
        </authorList>
    </citation>
    <scope>NUCLEOTIDE SEQUENCE [LARGE SCALE GENOMIC DNA]</scope>
    <source>
        <strain evidence="3">SH3</strain>
    </source>
</reference>
<dbReference type="GO" id="GO:0005634">
    <property type="term" value="C:nucleus"/>
    <property type="evidence" value="ECO:0007669"/>
    <property type="project" value="TreeGrafter"/>
</dbReference>
<dbReference type="GO" id="GO:0005739">
    <property type="term" value="C:mitochondrion"/>
    <property type="evidence" value="ECO:0007669"/>
    <property type="project" value="TreeGrafter"/>
</dbReference>
<dbReference type="InterPro" id="IPR055304">
    <property type="entry name" value="CHCHD2/10-like"/>
</dbReference>
<feature type="region of interest" description="Disordered" evidence="1">
    <location>
        <begin position="1"/>
        <end position="54"/>
    </location>
</feature>
<dbReference type="PANTHER" id="PTHR13523">
    <property type="entry name" value="COILED-COIL-HELIX-COILED-COIL-HELIX DOMAIN CONTAINING 2/NUR77"/>
    <property type="match status" value="1"/>
</dbReference>
<dbReference type="EMBL" id="GL883008">
    <property type="protein sequence ID" value="EGG23664.1"/>
    <property type="molecule type" value="Genomic_DNA"/>
</dbReference>
<feature type="compositionally biased region" description="Low complexity" evidence="1">
    <location>
        <begin position="1"/>
        <end position="42"/>
    </location>
</feature>
<dbReference type="KEGG" id="dfa:DFA_05798"/>
<dbReference type="GeneID" id="14875857"/>
<dbReference type="PANTHER" id="PTHR13523:SF2">
    <property type="entry name" value="COILED-COIL-HELIX-COILED-COIL-HELIX DOMAIN CONTAINING 2, ISOFORM A-RELATED"/>
    <property type="match status" value="1"/>
</dbReference>
<keyword evidence="3" id="KW-1185">Reference proteome</keyword>
<proteinExistence type="predicted"/>
<protein>
    <recommendedName>
        <fullName evidence="4">CHCH domain-containing protein</fullName>
    </recommendedName>
</protein>
<dbReference type="GO" id="GO:0007005">
    <property type="term" value="P:mitochondrion organization"/>
    <property type="evidence" value="ECO:0007669"/>
    <property type="project" value="InterPro"/>
</dbReference>